<feature type="region of interest" description="Disordered" evidence="1">
    <location>
        <begin position="1"/>
        <end position="23"/>
    </location>
</feature>
<proteinExistence type="predicted"/>
<sequence>MFTRNDIEPDTKPPVSTPPANNYPAVRNKIGQVIQDVVPLTRDAKRKDNESERHCAVYPIRIKAAKLGIGIDEWNSSPHDDRSDQQENMNLPLITYGLKELAAISGFTRPK</sequence>
<comment type="caution">
    <text evidence="2">The sequence shown here is derived from an EMBL/GenBank/DDBJ whole genome shotgun (WGS) entry which is preliminary data.</text>
</comment>
<protein>
    <submittedName>
        <fullName evidence="2">Uncharacterized protein</fullName>
    </submittedName>
</protein>
<dbReference type="Proteomes" id="UP000630805">
    <property type="component" value="Unassembled WGS sequence"/>
</dbReference>
<evidence type="ECO:0000313" key="2">
    <source>
        <dbReference type="EMBL" id="NVO55628.1"/>
    </source>
</evidence>
<dbReference type="RefSeq" id="WP_176863243.1">
    <property type="nucleotide sequence ID" value="NZ_JABXWT010000002.1"/>
</dbReference>
<evidence type="ECO:0000313" key="3">
    <source>
        <dbReference type="Proteomes" id="UP000630805"/>
    </source>
</evidence>
<reference evidence="2 3" key="1">
    <citation type="submission" date="2020-06" db="EMBL/GenBank/DDBJ databases">
        <authorList>
            <person name="Cao W.R."/>
        </authorList>
    </citation>
    <scope>NUCLEOTIDE SEQUENCE [LARGE SCALE GENOMIC DNA]</scope>
    <source>
        <strain evidence="2 3">B1Z28</strain>
    </source>
</reference>
<organism evidence="2 3">
    <name type="scientific">Ruegeria haliotis</name>
    <dbReference type="NCBI Taxonomy" id="2747601"/>
    <lineage>
        <taxon>Bacteria</taxon>
        <taxon>Pseudomonadati</taxon>
        <taxon>Pseudomonadota</taxon>
        <taxon>Alphaproteobacteria</taxon>
        <taxon>Rhodobacterales</taxon>
        <taxon>Roseobacteraceae</taxon>
        <taxon>Ruegeria</taxon>
    </lineage>
</organism>
<feature type="compositionally biased region" description="Basic and acidic residues" evidence="1">
    <location>
        <begin position="1"/>
        <end position="11"/>
    </location>
</feature>
<evidence type="ECO:0000256" key="1">
    <source>
        <dbReference type="SAM" id="MobiDB-lite"/>
    </source>
</evidence>
<gene>
    <name evidence="2" type="ORF">HW561_07485</name>
</gene>
<keyword evidence="3" id="KW-1185">Reference proteome</keyword>
<accession>A0ABX2PND0</accession>
<name>A0ABX2PND0_9RHOB</name>
<dbReference type="EMBL" id="JABXWT010000002">
    <property type="protein sequence ID" value="NVO55628.1"/>
    <property type="molecule type" value="Genomic_DNA"/>
</dbReference>